<feature type="transmembrane region" description="Helical" evidence="1">
    <location>
        <begin position="139"/>
        <end position="163"/>
    </location>
</feature>
<dbReference type="Pfam" id="PF04955">
    <property type="entry name" value="HupE_UreJ"/>
    <property type="match status" value="1"/>
</dbReference>
<dbReference type="EMBL" id="FOEG01000010">
    <property type="protein sequence ID" value="SEP11614.1"/>
    <property type="molecule type" value="Genomic_DNA"/>
</dbReference>
<keyword evidence="1" id="KW-1133">Transmembrane helix</keyword>
<feature type="signal peptide" evidence="2">
    <location>
        <begin position="1"/>
        <end position="18"/>
    </location>
</feature>
<keyword evidence="4" id="KW-1185">Reference proteome</keyword>
<dbReference type="AlphaFoldDB" id="A0A1H8V8M2"/>
<evidence type="ECO:0000256" key="1">
    <source>
        <dbReference type="SAM" id="Phobius"/>
    </source>
</evidence>
<gene>
    <name evidence="3" type="ORF">SAMN04488052_11095</name>
</gene>
<feature type="transmembrane region" description="Helical" evidence="1">
    <location>
        <begin position="110"/>
        <end position="127"/>
    </location>
</feature>
<name>A0A1H8V8M2_9GAMM</name>
<keyword evidence="1" id="KW-0812">Transmembrane</keyword>
<protein>
    <submittedName>
        <fullName evidence="3">Urease accessory protein</fullName>
    </submittedName>
</protein>
<feature type="chain" id="PRO_5011542682" evidence="2">
    <location>
        <begin position="19"/>
        <end position="191"/>
    </location>
</feature>
<evidence type="ECO:0000313" key="3">
    <source>
        <dbReference type="EMBL" id="SEP11614.1"/>
    </source>
</evidence>
<dbReference type="OrthoDB" id="9808192at2"/>
<feature type="transmembrane region" description="Helical" evidence="1">
    <location>
        <begin position="175"/>
        <end position="190"/>
    </location>
</feature>
<dbReference type="InterPro" id="IPR007038">
    <property type="entry name" value="HupE_UreJ"/>
</dbReference>
<evidence type="ECO:0000256" key="2">
    <source>
        <dbReference type="SAM" id="SignalP"/>
    </source>
</evidence>
<reference evidence="3 4" key="1">
    <citation type="submission" date="2016-10" db="EMBL/GenBank/DDBJ databases">
        <authorList>
            <person name="de Groot N.N."/>
        </authorList>
    </citation>
    <scope>NUCLEOTIDE SEQUENCE [LARGE SCALE GENOMIC DNA]</scope>
    <source>
        <strain evidence="3 4">CGMCC 1.6291</strain>
    </source>
</reference>
<dbReference type="PIRSF" id="PIRSF016919">
    <property type="entry name" value="HupE_UreJ"/>
    <property type="match status" value="1"/>
</dbReference>
<keyword evidence="1" id="KW-0472">Membrane</keyword>
<feature type="transmembrane region" description="Helical" evidence="1">
    <location>
        <begin position="85"/>
        <end position="103"/>
    </location>
</feature>
<proteinExistence type="predicted"/>
<dbReference type="RefSeq" id="WP_091645773.1">
    <property type="nucleotide sequence ID" value="NZ_FOEG01000010.1"/>
</dbReference>
<feature type="transmembrane region" description="Helical" evidence="1">
    <location>
        <begin position="59"/>
        <end position="79"/>
    </location>
</feature>
<organism evidence="3 4">
    <name type="scientific">Aquisalimonas asiatica</name>
    <dbReference type="NCBI Taxonomy" id="406100"/>
    <lineage>
        <taxon>Bacteria</taxon>
        <taxon>Pseudomonadati</taxon>
        <taxon>Pseudomonadota</taxon>
        <taxon>Gammaproteobacteria</taxon>
        <taxon>Chromatiales</taxon>
        <taxon>Ectothiorhodospiraceae</taxon>
        <taxon>Aquisalimonas</taxon>
    </lineage>
</organism>
<dbReference type="Proteomes" id="UP000199657">
    <property type="component" value="Unassembled WGS sequence"/>
</dbReference>
<dbReference type="STRING" id="406100.SAMN04488052_11095"/>
<sequence>MRYLLGSVLLLVPALALAHPGHGHGGFGAGFAHPLLGLDHVLAMAGIGFWAARQYNLRAVLGVIAAFLGAVLLGFAVGTAQGPQVLVEFGIIGSLLVTGALIFGARRLPMAAAATIAGVFALFHGHAHGAEMAAGLSAALFASGFTLASALLLAVGAGVAVVAERLRQVRPVERLGGGVLMASGIYLLIVV</sequence>
<accession>A0A1H8V8M2</accession>
<feature type="transmembrane region" description="Helical" evidence="1">
    <location>
        <begin position="34"/>
        <end position="52"/>
    </location>
</feature>
<evidence type="ECO:0000313" key="4">
    <source>
        <dbReference type="Proteomes" id="UP000199657"/>
    </source>
</evidence>
<keyword evidence="2" id="KW-0732">Signal</keyword>